<keyword evidence="1" id="KW-1133">Transmembrane helix</keyword>
<name>A0A2W4W4V0_9CYAN</name>
<comment type="caution">
    <text evidence="2">The sequence shown here is derived from an EMBL/GenBank/DDBJ whole genome shotgun (WGS) entry which is preliminary data.</text>
</comment>
<keyword evidence="1" id="KW-0812">Transmembrane</keyword>
<gene>
    <name evidence="2" type="ORF">DCF17_13010</name>
</gene>
<evidence type="ECO:0008006" key="4">
    <source>
        <dbReference type="Google" id="ProtNLM"/>
    </source>
</evidence>
<evidence type="ECO:0000313" key="3">
    <source>
        <dbReference type="Proteomes" id="UP000249081"/>
    </source>
</evidence>
<evidence type="ECO:0000256" key="1">
    <source>
        <dbReference type="SAM" id="Phobius"/>
    </source>
</evidence>
<dbReference type="AlphaFoldDB" id="A0A2W4W4V0"/>
<protein>
    <recommendedName>
        <fullName evidence="4">GlsB/YeaQ/YmgE family stress response membrane protein</fullName>
    </recommendedName>
</protein>
<dbReference type="Proteomes" id="UP000249081">
    <property type="component" value="Unassembled WGS sequence"/>
</dbReference>
<evidence type="ECO:0000313" key="2">
    <source>
        <dbReference type="EMBL" id="PZO39706.1"/>
    </source>
</evidence>
<feature type="transmembrane region" description="Helical" evidence="1">
    <location>
        <begin position="6"/>
        <end position="24"/>
    </location>
</feature>
<keyword evidence="1" id="KW-0472">Membrane</keyword>
<feature type="transmembrane region" description="Helical" evidence="1">
    <location>
        <begin position="31"/>
        <end position="49"/>
    </location>
</feature>
<sequence length="97" mass="10187">MGLIELLVLLVVAAVCGGIGQSLAGYNAGGCLTSIVVGFIGSYLGLLIARNLGLPELFALQIGEQSFPIIWSIVGATVFTLILALLNRLFVGRRTRL</sequence>
<reference evidence="2 3" key="2">
    <citation type="submission" date="2018-06" db="EMBL/GenBank/DDBJ databases">
        <title>Metagenomic assembly of (sub)arctic Cyanobacteria and their associated microbiome from non-axenic cultures.</title>
        <authorList>
            <person name="Baurain D."/>
        </authorList>
    </citation>
    <scope>NUCLEOTIDE SEQUENCE [LARGE SCALE GENOMIC DNA]</scope>
    <source>
        <strain evidence="2">ULC041bin1</strain>
    </source>
</reference>
<proteinExistence type="predicted"/>
<accession>A0A2W4W4V0</accession>
<dbReference type="EMBL" id="QBMN01000085">
    <property type="protein sequence ID" value="PZO39706.1"/>
    <property type="molecule type" value="Genomic_DNA"/>
</dbReference>
<reference evidence="3" key="1">
    <citation type="submission" date="2018-04" db="EMBL/GenBank/DDBJ databases">
        <authorList>
            <person name="Cornet L."/>
        </authorList>
    </citation>
    <scope>NUCLEOTIDE SEQUENCE [LARGE SCALE GENOMIC DNA]</scope>
</reference>
<organism evidence="2 3">
    <name type="scientific">Shackletoniella antarctica</name>
    <dbReference type="NCBI Taxonomy" id="268115"/>
    <lineage>
        <taxon>Bacteria</taxon>
        <taxon>Bacillati</taxon>
        <taxon>Cyanobacteriota</taxon>
        <taxon>Cyanophyceae</taxon>
        <taxon>Oculatellales</taxon>
        <taxon>Oculatellaceae</taxon>
        <taxon>Shackletoniella</taxon>
    </lineage>
</organism>
<feature type="transmembrane region" description="Helical" evidence="1">
    <location>
        <begin position="69"/>
        <end position="91"/>
    </location>
</feature>